<sequence>YIDRTIKDFDKMDDIEKDRIREIIVECYEMFNKSPRELLATGVYSVEEIEELFPEKLKEDYYIYFQVELEYICSQINKNIYGYTCMEIVGGSSRIS</sequence>
<comment type="caution">
    <text evidence="1">The sequence shown here is derived from an EMBL/GenBank/DDBJ whole genome shotgun (WGS) entry which is preliminary data.</text>
</comment>
<feature type="non-terminal residue" evidence="1">
    <location>
        <position position="1"/>
    </location>
</feature>
<protein>
    <submittedName>
        <fullName evidence="1">Uncharacterized protein</fullName>
    </submittedName>
</protein>
<proteinExistence type="predicted"/>
<name>X1CKJ0_9ZZZZ</name>
<organism evidence="1">
    <name type="scientific">marine sediment metagenome</name>
    <dbReference type="NCBI Taxonomy" id="412755"/>
    <lineage>
        <taxon>unclassified sequences</taxon>
        <taxon>metagenomes</taxon>
        <taxon>ecological metagenomes</taxon>
    </lineage>
</organism>
<gene>
    <name evidence="1" type="ORF">S01H4_36994</name>
</gene>
<accession>X1CKJ0</accession>
<evidence type="ECO:0000313" key="1">
    <source>
        <dbReference type="EMBL" id="GAG96738.1"/>
    </source>
</evidence>
<dbReference type="AlphaFoldDB" id="X1CKJ0"/>
<reference evidence="1" key="1">
    <citation type="journal article" date="2014" name="Front. Microbiol.">
        <title>High frequency of phylogenetically diverse reductive dehalogenase-homologous genes in deep subseafloor sedimentary metagenomes.</title>
        <authorList>
            <person name="Kawai M."/>
            <person name="Futagami T."/>
            <person name="Toyoda A."/>
            <person name="Takaki Y."/>
            <person name="Nishi S."/>
            <person name="Hori S."/>
            <person name="Arai W."/>
            <person name="Tsubouchi T."/>
            <person name="Morono Y."/>
            <person name="Uchiyama I."/>
            <person name="Ito T."/>
            <person name="Fujiyama A."/>
            <person name="Inagaki F."/>
            <person name="Takami H."/>
        </authorList>
    </citation>
    <scope>NUCLEOTIDE SEQUENCE</scope>
    <source>
        <strain evidence="1">Expedition CK06-06</strain>
    </source>
</reference>
<dbReference type="EMBL" id="BART01019828">
    <property type="protein sequence ID" value="GAG96738.1"/>
    <property type="molecule type" value="Genomic_DNA"/>
</dbReference>